<evidence type="ECO:0000313" key="2">
    <source>
        <dbReference type="EMBL" id="GGE27790.1"/>
    </source>
</evidence>
<keyword evidence="3" id="KW-1185">Reference proteome</keyword>
<evidence type="ECO:0000256" key="1">
    <source>
        <dbReference type="SAM" id="SignalP"/>
    </source>
</evidence>
<reference evidence="2" key="1">
    <citation type="journal article" date="2014" name="Int. J. Syst. Evol. Microbiol.">
        <title>Complete genome sequence of Corynebacterium casei LMG S-19264T (=DSM 44701T), isolated from a smear-ripened cheese.</title>
        <authorList>
            <consortium name="US DOE Joint Genome Institute (JGI-PGF)"/>
            <person name="Walter F."/>
            <person name="Albersmeier A."/>
            <person name="Kalinowski J."/>
            <person name="Ruckert C."/>
        </authorList>
    </citation>
    <scope>NUCLEOTIDE SEQUENCE</scope>
    <source>
        <strain evidence="2">CGMCC 1.15966</strain>
    </source>
</reference>
<name>A0A8H9G0B0_9SPHI</name>
<sequence>MKKLSSIVLATMFAMVGFAKEPVKGDPWKTNFMANKAFQESYDLNHWFVGANVGAQIYFGDHDKQLSVGKRITPQFEVYAGKWLDEKFGVRLGVNGINYKGLTQTQMYSTGKVFHAGQGLEYQDFKYINVHADFMFNWTNDALGYDPQRMYNLIPYVGIGFGAVLSDPGSVKFSPNLGLLQSFRLTNALDLTLDIRGNLYGDEFDGEAGGRNFEGAVSTSVGVKYTLNR</sequence>
<organism evidence="2 3">
    <name type="scientific">Sphingobacterium cellulitidis</name>
    <dbReference type="NCBI Taxonomy" id="1768011"/>
    <lineage>
        <taxon>Bacteria</taxon>
        <taxon>Pseudomonadati</taxon>
        <taxon>Bacteroidota</taxon>
        <taxon>Sphingobacteriia</taxon>
        <taxon>Sphingobacteriales</taxon>
        <taxon>Sphingobacteriaceae</taxon>
        <taxon>Sphingobacterium</taxon>
    </lineage>
</organism>
<accession>A0A8H9G0B0</accession>
<proteinExistence type="predicted"/>
<gene>
    <name evidence="2" type="ORF">GCM10011516_26770</name>
</gene>
<keyword evidence="1" id="KW-0732">Signal</keyword>
<feature type="chain" id="PRO_5034210671" description="Outer membrane protein beta-barrel domain-containing protein" evidence="1">
    <location>
        <begin position="20"/>
        <end position="229"/>
    </location>
</feature>
<dbReference type="Proteomes" id="UP000614460">
    <property type="component" value="Unassembled WGS sequence"/>
</dbReference>
<dbReference type="RefSeq" id="WP_094257976.1">
    <property type="nucleotide sequence ID" value="NZ_BMKM01000007.1"/>
</dbReference>
<dbReference type="EMBL" id="BMKM01000007">
    <property type="protein sequence ID" value="GGE27790.1"/>
    <property type="molecule type" value="Genomic_DNA"/>
</dbReference>
<feature type="signal peptide" evidence="1">
    <location>
        <begin position="1"/>
        <end position="19"/>
    </location>
</feature>
<reference evidence="2" key="2">
    <citation type="submission" date="2020-09" db="EMBL/GenBank/DDBJ databases">
        <authorList>
            <person name="Sun Q."/>
            <person name="Zhou Y."/>
        </authorList>
    </citation>
    <scope>NUCLEOTIDE SEQUENCE</scope>
    <source>
        <strain evidence="2">CGMCC 1.15966</strain>
    </source>
</reference>
<protein>
    <recommendedName>
        <fullName evidence="4">Outer membrane protein beta-barrel domain-containing protein</fullName>
    </recommendedName>
</protein>
<dbReference type="AlphaFoldDB" id="A0A8H9G0B0"/>
<evidence type="ECO:0008006" key="4">
    <source>
        <dbReference type="Google" id="ProtNLM"/>
    </source>
</evidence>
<comment type="caution">
    <text evidence="2">The sequence shown here is derived from an EMBL/GenBank/DDBJ whole genome shotgun (WGS) entry which is preliminary data.</text>
</comment>
<evidence type="ECO:0000313" key="3">
    <source>
        <dbReference type="Proteomes" id="UP000614460"/>
    </source>
</evidence>